<sequence length="431" mass="48703">MVYDAEEYRKKRPLVLAGELKASVNDLWIMLYDLIGTSFIDLKEEKNQKTLEDAVTLFQMLLSAADTDDDEEMDIIFEALENMLHREAPVKRVLEMLHEADISFTELRYHNRELTDIRDYLLKNCFSLELAETMVHLGVDLNEPLIKGRTPAFILAYERNFEGAGGWNSYQNELDEAYAKLVETVFSVESMEALDAEGSSAAHWAVRQYKYRMLSAMLKKGVNVNLTQDQPSVAGTTLLHIACEYGFPEMVRLLMEAGADDTLQNEREETAAHMTVSRNVRYKTISAETRVEMIKLLEHVDIPGKKGTTPLMAAQDYDLHASYILTPVFIEKGADVNRTDNAGNTALLLHAIWYCDKAVVKAMVNAGYEINARNKDGNTILHYAIKNKSSEVARYLLKKGADYTIVNEKQITPLQMAVENGLEEVLPLMGV</sequence>
<gene>
    <name evidence="2" type="ORF">AMURIS_02158</name>
</gene>
<keyword evidence="3" id="KW-1185">Reference proteome</keyword>
<evidence type="ECO:0000256" key="1">
    <source>
        <dbReference type="PROSITE-ProRule" id="PRU00023"/>
    </source>
</evidence>
<dbReference type="AlphaFoldDB" id="A0A2K4ZG45"/>
<dbReference type="SMART" id="SM00248">
    <property type="entry name" value="ANK"/>
    <property type="match status" value="5"/>
</dbReference>
<dbReference type="PROSITE" id="PS50297">
    <property type="entry name" value="ANK_REP_REGION"/>
    <property type="match status" value="2"/>
</dbReference>
<dbReference type="InterPro" id="IPR036770">
    <property type="entry name" value="Ankyrin_rpt-contain_sf"/>
</dbReference>
<dbReference type="SUPFAM" id="SSF48403">
    <property type="entry name" value="Ankyrin repeat"/>
    <property type="match status" value="1"/>
</dbReference>
<reference evidence="2 3" key="1">
    <citation type="submission" date="2018-01" db="EMBL/GenBank/DDBJ databases">
        <authorList>
            <person name="Gaut B.S."/>
            <person name="Morton B.R."/>
            <person name="Clegg M.T."/>
            <person name="Duvall M.R."/>
        </authorList>
    </citation>
    <scope>NUCLEOTIDE SEQUENCE [LARGE SCALE GENOMIC DNA]</scope>
    <source>
        <strain evidence="2">GP69</strain>
    </source>
</reference>
<evidence type="ECO:0000313" key="3">
    <source>
        <dbReference type="Proteomes" id="UP000236311"/>
    </source>
</evidence>
<dbReference type="PANTHER" id="PTHR24118:SF99">
    <property type="entry name" value="POTE ANKYRIN DOMAIN FAMILY MEMBER 3C-RELATED"/>
    <property type="match status" value="1"/>
</dbReference>
<feature type="repeat" description="ANK" evidence="1">
    <location>
        <begin position="234"/>
        <end position="266"/>
    </location>
</feature>
<organism evidence="2 3">
    <name type="scientific">Acetatifactor muris</name>
    <dbReference type="NCBI Taxonomy" id="879566"/>
    <lineage>
        <taxon>Bacteria</taxon>
        <taxon>Bacillati</taxon>
        <taxon>Bacillota</taxon>
        <taxon>Clostridia</taxon>
        <taxon>Lachnospirales</taxon>
        <taxon>Lachnospiraceae</taxon>
        <taxon>Acetatifactor</taxon>
    </lineage>
</organism>
<feature type="repeat" description="ANK" evidence="1">
    <location>
        <begin position="197"/>
        <end position="229"/>
    </location>
</feature>
<feature type="repeat" description="ANK" evidence="1">
    <location>
        <begin position="376"/>
        <end position="408"/>
    </location>
</feature>
<dbReference type="PROSITE" id="PS50088">
    <property type="entry name" value="ANK_REPEAT"/>
    <property type="match status" value="4"/>
</dbReference>
<proteinExistence type="predicted"/>
<protein>
    <submittedName>
        <fullName evidence="2">Ankyrin repeats (3 copies)</fullName>
    </submittedName>
</protein>
<dbReference type="Proteomes" id="UP000236311">
    <property type="component" value="Unassembled WGS sequence"/>
</dbReference>
<dbReference type="OrthoDB" id="9812708at2"/>
<feature type="repeat" description="ANK" evidence="1">
    <location>
        <begin position="306"/>
        <end position="341"/>
    </location>
</feature>
<keyword evidence="1" id="KW-0040">ANK repeat</keyword>
<dbReference type="PANTHER" id="PTHR24118">
    <property type="entry name" value="POTE ANKYRIN DOMAIN"/>
    <property type="match status" value="1"/>
</dbReference>
<accession>A0A2K4ZG45</accession>
<name>A0A2K4ZG45_9FIRM</name>
<dbReference type="InterPro" id="IPR002110">
    <property type="entry name" value="Ankyrin_rpt"/>
</dbReference>
<dbReference type="Gene3D" id="1.25.40.20">
    <property type="entry name" value="Ankyrin repeat-containing domain"/>
    <property type="match status" value="2"/>
</dbReference>
<dbReference type="RefSeq" id="WP_103239547.1">
    <property type="nucleotide sequence ID" value="NZ_JANJZD010000001.1"/>
</dbReference>
<evidence type="ECO:0000313" key="2">
    <source>
        <dbReference type="EMBL" id="SOY29438.1"/>
    </source>
</evidence>
<dbReference type="EMBL" id="OFSM01000010">
    <property type="protein sequence ID" value="SOY29438.1"/>
    <property type="molecule type" value="Genomic_DNA"/>
</dbReference>
<dbReference type="Pfam" id="PF12796">
    <property type="entry name" value="Ank_2"/>
    <property type="match status" value="2"/>
</dbReference>